<dbReference type="GO" id="GO:0003723">
    <property type="term" value="F:RNA binding"/>
    <property type="evidence" value="ECO:0007669"/>
    <property type="project" value="TreeGrafter"/>
</dbReference>
<dbReference type="GO" id="GO:0005730">
    <property type="term" value="C:nucleolus"/>
    <property type="evidence" value="ECO:0007669"/>
    <property type="project" value="UniProtKB-SubCell"/>
</dbReference>
<feature type="compositionally biased region" description="Polar residues" evidence="5">
    <location>
        <begin position="641"/>
        <end position="650"/>
    </location>
</feature>
<evidence type="ECO:0000256" key="4">
    <source>
        <dbReference type="ARBA" id="ARBA00023242"/>
    </source>
</evidence>
<feature type="domain" description="NUC153" evidence="6">
    <location>
        <begin position="582"/>
        <end position="608"/>
    </location>
</feature>
<dbReference type="InterPro" id="IPR039754">
    <property type="entry name" value="Esf1"/>
</dbReference>
<feature type="region of interest" description="Disordered" evidence="5">
    <location>
        <begin position="47"/>
        <end position="147"/>
    </location>
</feature>
<evidence type="ECO:0000313" key="9">
    <source>
        <dbReference type="Proteomes" id="UP000494165"/>
    </source>
</evidence>
<feature type="compositionally biased region" description="Acidic residues" evidence="5">
    <location>
        <begin position="120"/>
        <end position="130"/>
    </location>
</feature>
<dbReference type="EMBL" id="CADEPI010000048">
    <property type="protein sequence ID" value="CAB3369880.1"/>
    <property type="molecule type" value="Genomic_DNA"/>
</dbReference>
<feature type="compositionally biased region" description="Basic and acidic residues" evidence="5">
    <location>
        <begin position="442"/>
        <end position="457"/>
    </location>
</feature>
<evidence type="ECO:0000256" key="2">
    <source>
        <dbReference type="ARBA" id="ARBA00009087"/>
    </source>
</evidence>
<proteinExistence type="inferred from homology"/>
<comment type="subcellular location">
    <subcellularLocation>
        <location evidence="1">Nucleus</location>
        <location evidence="1">Nucleolus</location>
    </subcellularLocation>
</comment>
<evidence type="ECO:0008006" key="10">
    <source>
        <dbReference type="Google" id="ProtNLM"/>
    </source>
</evidence>
<feature type="compositionally biased region" description="Acidic residues" evidence="5">
    <location>
        <begin position="70"/>
        <end position="82"/>
    </location>
</feature>
<comment type="caution">
    <text evidence="8">The sequence shown here is derived from an EMBL/GenBank/DDBJ whole genome shotgun (WGS) entry which is preliminary data.</text>
</comment>
<dbReference type="PANTHER" id="PTHR12202">
    <property type="entry name" value="ESF1 HOMOLOG"/>
    <property type="match status" value="1"/>
</dbReference>
<dbReference type="PANTHER" id="PTHR12202:SF0">
    <property type="entry name" value="ESF1 HOMOLOG"/>
    <property type="match status" value="1"/>
</dbReference>
<dbReference type="AlphaFoldDB" id="A0A8S1CX72"/>
<feature type="compositionally biased region" description="Basic and acidic residues" evidence="5">
    <location>
        <begin position="131"/>
        <end position="147"/>
    </location>
</feature>
<keyword evidence="9" id="KW-1185">Reference proteome</keyword>
<evidence type="ECO:0000256" key="5">
    <source>
        <dbReference type="SAM" id="MobiDB-lite"/>
    </source>
</evidence>
<keyword evidence="4" id="KW-0539">Nucleus</keyword>
<feature type="region of interest" description="Disordered" evidence="5">
    <location>
        <begin position="618"/>
        <end position="671"/>
    </location>
</feature>
<name>A0A8S1CX72_9INSE</name>
<dbReference type="InterPro" id="IPR056750">
    <property type="entry name" value="RRM_ESF1"/>
</dbReference>
<comment type="similarity">
    <text evidence="2">Belongs to the ESF1 family.</text>
</comment>
<feature type="domain" description="ESF1 RRM" evidence="7">
    <location>
        <begin position="202"/>
        <end position="339"/>
    </location>
</feature>
<feature type="compositionally biased region" description="Basic and acidic residues" evidence="5">
    <location>
        <begin position="83"/>
        <end position="117"/>
    </location>
</feature>
<dbReference type="GO" id="GO:0006364">
    <property type="term" value="P:rRNA processing"/>
    <property type="evidence" value="ECO:0007669"/>
    <property type="project" value="InterPro"/>
</dbReference>
<gene>
    <name evidence="8" type="ORF">CLODIP_2_CD14109</name>
</gene>
<feature type="region of interest" description="Disordered" evidence="5">
    <location>
        <begin position="438"/>
        <end position="543"/>
    </location>
</feature>
<sequence>MQSDDRFKHVSTDPKFRRLPQKERKVKIDKRFQSMFRDSKFKVKSLVDKRGRPVNFASTENYKKYYELTSSEEDSDEDDDQEKGEQKPKAHEKTSKQKMVQDEKSASSDEEDQKSVDDVSGGEEEADDDLDKSLNIDQDEKKLVTSEVRAKLKDLSVDYARGGGQLCTDSSSDDESSEEEDEELEHEWGELDKDAEKTDEATYRLAACNMDWDRMKSDDLMVLFHSFLPGGGTIKKVMIFPSEFGKQCMKEEEITGPKELAELTTEETGEEECNTEILRKYEMRKLKYYYAVIICDSVATASHIYDECDGLEFESSATKLDLRFIPDDLTFDEEPRDECSKLPESGKYVPQFFTAGALTQSNFELTWDETDPRRAGINKRVWSSKDKDVDEDVLRTYVAQSSDEESDEEKPDADAYRALLEGDKKEDEGKDMEITWGVDLQNKVDEKTEEKMRKESGLGELTPFEKMMQKKKEKSKQKRLAKQGKNKDSSDNDEDDNVPFSDDDLPSDAEDIKRELMMSTESKNKKKKGKKGSKKHEEVDDKRKAELELLLMDDEGDRHFNFSSHVPKKSQTANDFEVDVKDPRFNALFTSHHYNIDPSNPSYKANKGTQALVSEKIRRRGNEEIPQVQTLQTQSKEKKSSMGSEISNLVRNVKRKTEENQLRKSKLKKTK</sequence>
<protein>
    <recommendedName>
        <fullName evidence="10">NUC153 domain-containing protein</fullName>
    </recommendedName>
</protein>
<feature type="compositionally biased region" description="Acidic residues" evidence="5">
    <location>
        <begin position="171"/>
        <end position="185"/>
    </location>
</feature>
<feature type="compositionally biased region" description="Basic residues" evidence="5">
    <location>
        <begin position="469"/>
        <end position="484"/>
    </location>
</feature>
<feature type="compositionally biased region" description="Basic and acidic residues" evidence="5">
    <location>
        <begin position="1"/>
        <end position="23"/>
    </location>
</feature>
<feature type="compositionally biased region" description="Basic residues" evidence="5">
    <location>
        <begin position="524"/>
        <end position="534"/>
    </location>
</feature>
<feature type="region of interest" description="Disordered" evidence="5">
    <location>
        <begin position="1"/>
        <end position="24"/>
    </location>
</feature>
<organism evidence="8 9">
    <name type="scientific">Cloeon dipterum</name>
    <dbReference type="NCBI Taxonomy" id="197152"/>
    <lineage>
        <taxon>Eukaryota</taxon>
        <taxon>Metazoa</taxon>
        <taxon>Ecdysozoa</taxon>
        <taxon>Arthropoda</taxon>
        <taxon>Hexapoda</taxon>
        <taxon>Insecta</taxon>
        <taxon>Pterygota</taxon>
        <taxon>Palaeoptera</taxon>
        <taxon>Ephemeroptera</taxon>
        <taxon>Pisciforma</taxon>
        <taxon>Baetidae</taxon>
        <taxon>Cloeon</taxon>
    </lineage>
</organism>
<dbReference type="OrthoDB" id="431825at2759"/>
<evidence type="ECO:0000256" key="3">
    <source>
        <dbReference type="ARBA" id="ARBA00023054"/>
    </source>
</evidence>
<feature type="compositionally biased region" description="Acidic residues" evidence="5">
    <location>
        <begin position="491"/>
        <end position="509"/>
    </location>
</feature>
<reference evidence="8 9" key="1">
    <citation type="submission" date="2020-04" db="EMBL/GenBank/DDBJ databases">
        <authorList>
            <person name="Alioto T."/>
            <person name="Alioto T."/>
            <person name="Gomez Garrido J."/>
        </authorList>
    </citation>
    <scope>NUCLEOTIDE SEQUENCE [LARGE SCALE GENOMIC DNA]</scope>
</reference>
<keyword evidence="3" id="KW-0175">Coiled coil</keyword>
<feature type="compositionally biased region" description="Basic and acidic residues" evidence="5">
    <location>
        <begin position="186"/>
        <end position="195"/>
    </location>
</feature>
<dbReference type="InterPro" id="IPR012580">
    <property type="entry name" value="NUC153"/>
</dbReference>
<dbReference type="Pfam" id="PF25121">
    <property type="entry name" value="RRM_ESF1"/>
    <property type="match status" value="1"/>
</dbReference>
<accession>A0A8S1CX72</accession>
<evidence type="ECO:0000259" key="7">
    <source>
        <dbReference type="Pfam" id="PF25121"/>
    </source>
</evidence>
<evidence type="ECO:0000259" key="6">
    <source>
        <dbReference type="Pfam" id="PF08159"/>
    </source>
</evidence>
<evidence type="ECO:0000256" key="1">
    <source>
        <dbReference type="ARBA" id="ARBA00004604"/>
    </source>
</evidence>
<evidence type="ECO:0000313" key="8">
    <source>
        <dbReference type="EMBL" id="CAB3369880.1"/>
    </source>
</evidence>
<feature type="region of interest" description="Disordered" evidence="5">
    <location>
        <begin position="161"/>
        <end position="195"/>
    </location>
</feature>
<dbReference type="Pfam" id="PF08159">
    <property type="entry name" value="NUC153"/>
    <property type="match status" value="1"/>
</dbReference>
<dbReference type="Proteomes" id="UP000494165">
    <property type="component" value="Unassembled WGS sequence"/>
</dbReference>